<evidence type="ECO:0000313" key="2">
    <source>
        <dbReference type="Proteomes" id="UP000011758"/>
    </source>
</evidence>
<accession>M2Q0R3</accession>
<keyword evidence="2" id="KW-1185">Reference proteome</keyword>
<dbReference type="SFLD" id="SFLDS00003">
    <property type="entry name" value="Haloacid_Dehalogenase"/>
    <property type="match status" value="1"/>
</dbReference>
<proteinExistence type="predicted"/>
<comment type="caution">
    <text evidence="1">The sequence shown here is derived from an EMBL/GenBank/DDBJ whole genome shotgun (WGS) entry which is preliminary data.</text>
</comment>
<dbReference type="RefSeq" id="WP_004804362.1">
    <property type="nucleotide sequence ID" value="NZ_KB446651.1"/>
</dbReference>
<dbReference type="STRING" id="999415.HMPREF9943_01833"/>
<dbReference type="EMBL" id="AGEJ01000028">
    <property type="protein sequence ID" value="EMD15886.1"/>
    <property type="molecule type" value="Genomic_DNA"/>
</dbReference>
<dbReference type="AlphaFoldDB" id="M2Q0R3"/>
<sequence length="257" mass="29193">MIPKIIFFDIDGTLKSFSKKTIAPIIIDTLNKLKKKDIKIFISTGRPPFMIPHFEGIEFDGYICFNGSYCYDNQQVLFKHPINKSDIKQVISNGKKMGLPIMLSGAKRFGANFYNKNLSDYVKISKDVDIVIDDYDDLLEEDIFQMMAGGREEIDLPLLENTKTLKIVRWWDRANDIISKECGKSQGIKGILDIYHFNREETMAFGDGGNDLDMLEYAGVGIAMGNAMDHVKQAADYVTDDVDHDGIYTALKHFHII</sequence>
<dbReference type="PROSITE" id="PS01229">
    <property type="entry name" value="COF_2"/>
    <property type="match status" value="1"/>
</dbReference>
<dbReference type="PANTHER" id="PTHR10000:SF25">
    <property type="entry name" value="PHOSPHATASE YKRA-RELATED"/>
    <property type="match status" value="1"/>
</dbReference>
<dbReference type="PANTHER" id="PTHR10000">
    <property type="entry name" value="PHOSPHOSERINE PHOSPHATASE"/>
    <property type="match status" value="1"/>
</dbReference>
<dbReference type="GO" id="GO:0000287">
    <property type="term" value="F:magnesium ion binding"/>
    <property type="evidence" value="ECO:0007669"/>
    <property type="project" value="TreeGrafter"/>
</dbReference>
<dbReference type="NCBIfam" id="TIGR00099">
    <property type="entry name" value="Cof-subfamily"/>
    <property type="match status" value="1"/>
</dbReference>
<dbReference type="Gene3D" id="3.30.1240.10">
    <property type="match status" value="1"/>
</dbReference>
<name>M2Q0R3_9FIRM</name>
<dbReference type="Proteomes" id="UP000011758">
    <property type="component" value="Unassembled WGS sequence"/>
</dbReference>
<dbReference type="GO" id="GO:0016791">
    <property type="term" value="F:phosphatase activity"/>
    <property type="evidence" value="ECO:0007669"/>
    <property type="project" value="TreeGrafter"/>
</dbReference>
<keyword evidence="1" id="KW-0378">Hydrolase</keyword>
<dbReference type="SFLD" id="SFLDG01144">
    <property type="entry name" value="C2.B.4:_PGP_Like"/>
    <property type="match status" value="1"/>
</dbReference>
<dbReference type="Gene3D" id="3.40.50.1000">
    <property type="entry name" value="HAD superfamily/HAD-like"/>
    <property type="match status" value="1"/>
</dbReference>
<dbReference type="SUPFAM" id="SSF56784">
    <property type="entry name" value="HAD-like"/>
    <property type="match status" value="1"/>
</dbReference>
<evidence type="ECO:0000313" key="1">
    <source>
        <dbReference type="EMBL" id="EMD15886.1"/>
    </source>
</evidence>
<organism evidence="1 2">
    <name type="scientific">Eggerthia catenaformis OT 569 = DSM 20559</name>
    <dbReference type="NCBI Taxonomy" id="999415"/>
    <lineage>
        <taxon>Bacteria</taxon>
        <taxon>Bacillati</taxon>
        <taxon>Bacillota</taxon>
        <taxon>Erysipelotrichia</taxon>
        <taxon>Erysipelotrichales</taxon>
        <taxon>Coprobacillaceae</taxon>
        <taxon>Eggerthia</taxon>
    </lineage>
</organism>
<dbReference type="Pfam" id="PF08282">
    <property type="entry name" value="Hydrolase_3"/>
    <property type="match status" value="1"/>
</dbReference>
<reference evidence="1 2" key="1">
    <citation type="submission" date="2013-02" db="EMBL/GenBank/DDBJ databases">
        <title>The Genome Sequence of Lactobacillus catenaformis F0143.</title>
        <authorList>
            <consortium name="The Broad Institute Genome Sequencing Platform"/>
            <person name="Earl A."/>
            <person name="Ward D."/>
            <person name="Feldgarden M."/>
            <person name="Gevers D."/>
            <person name="Izard J."/>
            <person name="Blanton J.M."/>
            <person name="Mathney J."/>
            <person name="Dewhirst F.E."/>
            <person name="Young S.K."/>
            <person name="Zeng Q."/>
            <person name="Gargeya S."/>
            <person name="Fitzgerald M."/>
            <person name="Haas B."/>
            <person name="Abouelleil A."/>
            <person name="Alvarado L."/>
            <person name="Arachchi H.M."/>
            <person name="Berlin A."/>
            <person name="Chapman S.B."/>
            <person name="Gearin G."/>
            <person name="Goldberg J."/>
            <person name="Griggs A."/>
            <person name="Gujja S."/>
            <person name="Hansen M."/>
            <person name="Heiman D."/>
            <person name="Howarth C."/>
            <person name="Larimer J."/>
            <person name="Lui A."/>
            <person name="MacDonald P.J.P."/>
            <person name="McCowen C."/>
            <person name="Montmayeur A."/>
            <person name="Murphy C."/>
            <person name="Neiman D."/>
            <person name="Pearson M."/>
            <person name="Priest M."/>
            <person name="Roberts A."/>
            <person name="Saif S."/>
            <person name="Shea T."/>
            <person name="Sisk P."/>
            <person name="Stolte C."/>
            <person name="Sykes S."/>
            <person name="Wortman J."/>
            <person name="Nusbaum C."/>
            <person name="Birren B."/>
        </authorList>
    </citation>
    <scope>NUCLEOTIDE SEQUENCE [LARGE SCALE GENOMIC DNA]</scope>
    <source>
        <strain evidence="1 2">OT 569</strain>
    </source>
</reference>
<dbReference type="eggNOG" id="COG0561">
    <property type="taxonomic scope" value="Bacteria"/>
</dbReference>
<dbReference type="InterPro" id="IPR036412">
    <property type="entry name" value="HAD-like_sf"/>
</dbReference>
<dbReference type="NCBIfam" id="TIGR01484">
    <property type="entry name" value="HAD-SF-IIB"/>
    <property type="match status" value="1"/>
</dbReference>
<dbReference type="InterPro" id="IPR000150">
    <property type="entry name" value="Cof"/>
</dbReference>
<dbReference type="InterPro" id="IPR023214">
    <property type="entry name" value="HAD_sf"/>
</dbReference>
<dbReference type="BioCyc" id="ECAT999415-HMP:GTTI-1898-MONOMER"/>
<protein>
    <submittedName>
        <fullName evidence="1">Cof-like hydrolase</fullName>
    </submittedName>
</protein>
<gene>
    <name evidence="1" type="ORF">HMPREF9943_01833</name>
</gene>
<dbReference type="SFLD" id="SFLDG01140">
    <property type="entry name" value="C2.B:_Phosphomannomutase_and_P"/>
    <property type="match status" value="1"/>
</dbReference>
<dbReference type="OrthoDB" id="1654797at2"/>
<dbReference type="GO" id="GO:0005829">
    <property type="term" value="C:cytosol"/>
    <property type="evidence" value="ECO:0007669"/>
    <property type="project" value="TreeGrafter"/>
</dbReference>
<dbReference type="InterPro" id="IPR006379">
    <property type="entry name" value="HAD-SF_hydro_IIB"/>
</dbReference>